<name>A0A9W6YL26_9STRA</name>
<dbReference type="InterPro" id="IPR027483">
    <property type="entry name" value="PInositol-4-P-4/5-kinase_C_sf"/>
</dbReference>
<dbReference type="Pfam" id="PF01504">
    <property type="entry name" value="PIP5K"/>
    <property type="match status" value="2"/>
</dbReference>
<organism evidence="5 6">
    <name type="scientific">Phytophthora lilii</name>
    <dbReference type="NCBI Taxonomy" id="2077276"/>
    <lineage>
        <taxon>Eukaryota</taxon>
        <taxon>Sar</taxon>
        <taxon>Stramenopiles</taxon>
        <taxon>Oomycota</taxon>
        <taxon>Peronosporomycetes</taxon>
        <taxon>Peronosporales</taxon>
        <taxon>Peronosporaceae</taxon>
        <taxon>Phytophthora</taxon>
    </lineage>
</organism>
<dbReference type="SUPFAM" id="SSF56104">
    <property type="entry name" value="SAICAR synthase-like"/>
    <property type="match status" value="1"/>
</dbReference>
<accession>A0A9W6YL26</accession>
<gene>
    <name evidence="5" type="ORF">Plil01_001862700</name>
</gene>
<dbReference type="SMART" id="SM00330">
    <property type="entry name" value="PIPKc"/>
    <property type="match status" value="1"/>
</dbReference>
<dbReference type="InterPro" id="IPR002498">
    <property type="entry name" value="PInositol-4-P-4/5-kinase_core"/>
</dbReference>
<feature type="region of interest" description="Disordered" evidence="3">
    <location>
        <begin position="1360"/>
        <end position="1389"/>
    </location>
</feature>
<dbReference type="GO" id="GO:0016308">
    <property type="term" value="F:1-phosphatidylinositol-4-phosphate 5-kinase activity"/>
    <property type="evidence" value="ECO:0007669"/>
    <property type="project" value="TreeGrafter"/>
</dbReference>
<dbReference type="EMBL" id="BSXW01012538">
    <property type="protein sequence ID" value="GMF66081.1"/>
    <property type="molecule type" value="Genomic_DNA"/>
</dbReference>
<keyword evidence="1" id="KW-0547">Nucleotide-binding</keyword>
<evidence type="ECO:0000256" key="1">
    <source>
        <dbReference type="PROSITE-ProRule" id="PRU00781"/>
    </source>
</evidence>
<dbReference type="CDD" id="cd00139">
    <property type="entry name" value="PIPKc"/>
    <property type="match status" value="1"/>
</dbReference>
<dbReference type="GO" id="GO:0005886">
    <property type="term" value="C:plasma membrane"/>
    <property type="evidence" value="ECO:0007669"/>
    <property type="project" value="TreeGrafter"/>
</dbReference>
<keyword evidence="2" id="KW-0175">Coiled coil</keyword>
<evidence type="ECO:0000256" key="3">
    <source>
        <dbReference type="SAM" id="MobiDB-lite"/>
    </source>
</evidence>
<feature type="coiled-coil region" evidence="2">
    <location>
        <begin position="12"/>
        <end position="39"/>
    </location>
</feature>
<feature type="domain" description="PIPK" evidence="4">
    <location>
        <begin position="1137"/>
        <end position="1520"/>
    </location>
</feature>
<dbReference type="GO" id="GO:0046854">
    <property type="term" value="P:phosphatidylinositol phosphate biosynthetic process"/>
    <property type="evidence" value="ECO:0007669"/>
    <property type="project" value="TreeGrafter"/>
</dbReference>
<proteinExistence type="predicted"/>
<protein>
    <submittedName>
        <fullName evidence="5">Unnamed protein product</fullName>
    </submittedName>
</protein>
<dbReference type="PANTHER" id="PTHR23086:SF8">
    <property type="entry name" value="PHOSPHATIDYLINOSITOL 5-PHOSPHATE 4-KINASE, ISOFORM A"/>
    <property type="match status" value="1"/>
</dbReference>
<evidence type="ECO:0000256" key="2">
    <source>
        <dbReference type="SAM" id="Coils"/>
    </source>
</evidence>
<comment type="caution">
    <text evidence="5">The sequence shown here is derived from an EMBL/GenBank/DDBJ whole genome shotgun (WGS) entry which is preliminary data.</text>
</comment>
<feature type="compositionally biased region" description="Basic and acidic residues" evidence="3">
    <location>
        <begin position="842"/>
        <end position="852"/>
    </location>
</feature>
<feature type="region of interest" description="Disordered" evidence="3">
    <location>
        <begin position="2006"/>
        <end position="2027"/>
    </location>
</feature>
<dbReference type="OrthoDB" id="20783at2759"/>
<keyword evidence="1" id="KW-0067">ATP-binding</keyword>
<feature type="region of interest" description="Disordered" evidence="3">
    <location>
        <begin position="842"/>
        <end position="861"/>
    </location>
</feature>
<feature type="region of interest" description="Disordered" evidence="3">
    <location>
        <begin position="52"/>
        <end position="104"/>
    </location>
</feature>
<dbReference type="Proteomes" id="UP001165083">
    <property type="component" value="Unassembled WGS sequence"/>
</dbReference>
<feature type="compositionally biased region" description="Acidic residues" evidence="3">
    <location>
        <begin position="90"/>
        <end position="100"/>
    </location>
</feature>
<feature type="compositionally biased region" description="Polar residues" evidence="3">
    <location>
        <begin position="2012"/>
        <end position="2021"/>
    </location>
</feature>
<feature type="compositionally biased region" description="Polar residues" evidence="3">
    <location>
        <begin position="60"/>
        <end position="71"/>
    </location>
</feature>
<dbReference type="Gene3D" id="3.30.800.10">
    <property type="entry name" value="Phosphatidylinositol Phosphate Kinase II Beta"/>
    <property type="match status" value="1"/>
</dbReference>
<dbReference type="GO" id="GO:0005524">
    <property type="term" value="F:ATP binding"/>
    <property type="evidence" value="ECO:0007669"/>
    <property type="project" value="UniProtKB-UniRule"/>
</dbReference>
<reference evidence="5" key="1">
    <citation type="submission" date="2023-04" db="EMBL/GenBank/DDBJ databases">
        <title>Phytophthora lilii NBRC 32176.</title>
        <authorList>
            <person name="Ichikawa N."/>
            <person name="Sato H."/>
            <person name="Tonouchi N."/>
        </authorList>
    </citation>
    <scope>NUCLEOTIDE SEQUENCE</scope>
    <source>
        <strain evidence="5">NBRC 32176</strain>
    </source>
</reference>
<sequence length="2235" mass="250011">MFPNFTSLAQREQKRQELLERAQRRVRQAKTKREMYEGASWATDIANGITTAPNAEATAKSDTNHAGTQARPSLVDVNVGEDEKPADENLFSDESSDEIEEQKRSKQAVADIYEVYPILAELGIHPLASNGRQLTKYYIGNGAKTYSIRLKKHVLVPSIDWSETYDHIRVVLTNDVRFLNYINEKRERNEMAKEDTNTPEQMWHYIGSKRKRVNASEGDIADRTKQRLEDSFLFDNSTSTASDQSDSKLKLFWTISKNKGLLKSNGLRKKIVPILNGTSNSSPIDENGYVWVDGNSISVFGKSSNRAKQAITREVNWQLTLRSFINMIRDRGLQLEVIGKNDEEIDVKDFTPGDGEAKHGTMSGIDEDMNPKLSNADNDAKNILTDYYTQLHSKGIKIPFRLKPIVQTTDNVKTHPKYYFGEPSGSRPLNIRNGEHKQVSGEAWKGLMKGIRWMDTFLSLLDGFEDFDRYLKDVEYPFPSSDEEAAELVKEKKLNEQLRKNLDDNLKIVNEAILKSAHDIKRQSNEQYEHDDNLQKLHDDSEAAFQAYGEAQKRYEEAKKAVKGSNSKSARSALKAATSTMKATKAVYSAKSKQYTQAVPGKTDVEDFNDRQDQRRVKGVNGSGLKGRGLRGAGVAPLEGAVRRGRTYNLNEIQGLATPSAYTYKQLGSKYIRLPDLDAKTLVIVQPNRRKCGPKCQISDSLQTMIRTLVYKNHIDQAAYDKLSIDDKKLFKEILAITHLQYSFHDKLTDPLETLRAEYDKLKGEMELGNDNPSIIKQLKSLTKTQAAVWANDLDKSIRKVDASTQTEGGRILDSGKLRKIDFGARDYAHYRDQTPLKAYSHLDHNDPDRQRAAVSAGGRAGRGAVPAAGAVVSAGADHQGAAAGGRPGGVARGLRAHDVRRPGAELLRAARARGRARGLRAAGALHAVLRAGGRRLVPDAVAGPAGGPREPVDGLPLQVVGLPLAGVGRQRRVRAAAAPARAGRPVAAQRVLGAAPARPGARERRQLGLPVRRRGRHLRAVAGRAALRQLPLRAAPARRHLPRQAPQPHPRFDGELAKRFELAIALVFGSYPALLLIVWVLNTELYQNFSSENNLSKSERGPGDAANTEHFSAALRKDLMRYTTAGIRCSICESPADSLRSPLLSLARDRFGSLDRTAALSFLQMEEGGSAGLYHEKKRLATTVYNGEYRYYEKLGFTDYAPKVFQNIREICGIDNEMYEQSFADTLLERASEGKSGMLFYFTSDRKYLVKTMTKKEHSFLLEVLPLFHQYILKQPNSLLCRFLGCHSMQLPVGWNKMFFVVMENIFPDGPVDERYDLKGIFHQSNFRHQEGIPTPVSSDWSRSGREEEGVVHILDEDEAASSESQSVDSELGHVTEKQPLLRRGSSRPSLRYDNDFVTRRASLRVNPTTRANLLAQVTSDCGFFQELGIMDYSCLLGIRNYNHRIEPDIMDNLAHNAVVSADQSTVYYLGFVDILQHYNIGWKMQHCLLAAVVDKRQITALPPAEYALRFLNFIHEYLLRDPEGSHVRSKETAYNAIAFLAALSKDNIRNQRRIVQSVTGVKLDIDPNKYGQSRGTLYALTVPAAVTNTYRSWRKRQRELHNCRLPTGAPPAHDGIPAPCYCDCCLGADQFLSTWQQHFHDLSRWSQGPDKQTSRNGQPPFLSTEEFFRIFLADHQAHMCTVEEVLGPQKITGGSGADRTDRHRSVVYYFVSPEELAVATPRTQVQFDPLRHISAIAIAAEIDIAAERRACAKVFQQDTNRTDSTLSGPVKSNALAPEQVILLTTSSDIEACIAISDEASESDEDLPRFPAPAGSNECFLADLLRIEEQYGQVVQCDLLRNYVRSDDSQLTEMTEQLLLHLLSFCDCVDQIPLSAFRRNSKCDPGIEQLKKEEVTFCETKYVESAPLQFSAKIIMTANLSEQILRVDCFSEGCSPRAFSTSVPKAELMSVGSAEDESSLSLLCLSDEALKRLLQRCRICTCDSEKAHVEAGTFVYLRRICPEGEERSDTNSDVDSNAQLNPAPKSSPAGCISFCGLSFQAKQELEKLEKRVSGDNYRRVTGGDLTDTIKKLARVVTDCNKRISYLSVARDKELVRAVPEVNRAAAISRCRHCRDLLIQLGKKLALKVKPLDITVPISQTKLSGVAKVIRRSIHDILAHSESFDAWETPDARVEKLNLDRRLWASGFPDAAYYQDASARQRENRKMQQQLSQRLLLQQRKKASKDVSRARQRGG</sequence>
<evidence type="ECO:0000313" key="6">
    <source>
        <dbReference type="Proteomes" id="UP001165083"/>
    </source>
</evidence>
<dbReference type="Gene3D" id="3.30.810.10">
    <property type="entry name" value="2-Layer Sandwich"/>
    <property type="match status" value="1"/>
</dbReference>
<dbReference type="PROSITE" id="PS51455">
    <property type="entry name" value="PIPK"/>
    <property type="match status" value="1"/>
</dbReference>
<keyword evidence="6" id="KW-1185">Reference proteome</keyword>
<dbReference type="PANTHER" id="PTHR23086">
    <property type="entry name" value="PHOSPHATIDYLINOSITOL-4-PHOSPHATE 5-KINASE"/>
    <property type="match status" value="1"/>
</dbReference>
<dbReference type="InterPro" id="IPR023610">
    <property type="entry name" value="PInositol-4/5-P-5/4-kinase"/>
</dbReference>
<evidence type="ECO:0000259" key="4">
    <source>
        <dbReference type="PROSITE" id="PS51455"/>
    </source>
</evidence>
<keyword evidence="1" id="KW-0418">Kinase</keyword>
<dbReference type="InterPro" id="IPR027484">
    <property type="entry name" value="PInositol-4-P-5-kinase_N"/>
</dbReference>
<evidence type="ECO:0000313" key="5">
    <source>
        <dbReference type="EMBL" id="GMF66081.1"/>
    </source>
</evidence>
<keyword evidence="1" id="KW-0808">Transferase</keyword>